<dbReference type="CDD" id="cd00130">
    <property type="entry name" value="PAS"/>
    <property type="match status" value="3"/>
</dbReference>
<dbReference type="PANTHER" id="PTHR45339:SF1">
    <property type="entry name" value="HYBRID SIGNAL TRANSDUCTION HISTIDINE KINASE J"/>
    <property type="match status" value="1"/>
</dbReference>
<dbReference type="PROSITE" id="PS50113">
    <property type="entry name" value="PAC"/>
    <property type="match status" value="4"/>
</dbReference>
<dbReference type="InterPro" id="IPR003661">
    <property type="entry name" value="HisK_dim/P_dom"/>
</dbReference>
<feature type="domain" description="PAC" evidence="9">
    <location>
        <begin position="228"/>
        <end position="279"/>
    </location>
</feature>
<dbReference type="EMBL" id="JBAWKB010000007">
    <property type="protein sequence ID" value="MFH6773148.1"/>
    <property type="molecule type" value="Genomic_DNA"/>
</dbReference>
<organism evidence="10 11">
    <name type="scientific">Gaetbulibacter aestuarii</name>
    <dbReference type="NCBI Taxonomy" id="1502358"/>
    <lineage>
        <taxon>Bacteria</taxon>
        <taxon>Pseudomonadati</taxon>
        <taxon>Bacteroidota</taxon>
        <taxon>Flavobacteriia</taxon>
        <taxon>Flavobacteriales</taxon>
        <taxon>Flavobacteriaceae</taxon>
        <taxon>Gaetbulibacter</taxon>
    </lineage>
</organism>
<dbReference type="CDD" id="cd17546">
    <property type="entry name" value="REC_hyHK_CKI1_RcsC-like"/>
    <property type="match status" value="1"/>
</dbReference>
<dbReference type="Pfam" id="PF08447">
    <property type="entry name" value="PAS_3"/>
    <property type="match status" value="2"/>
</dbReference>
<dbReference type="InterPro" id="IPR004358">
    <property type="entry name" value="Sig_transdc_His_kin-like_C"/>
</dbReference>
<dbReference type="NCBIfam" id="TIGR00229">
    <property type="entry name" value="sensory_box"/>
    <property type="match status" value="3"/>
</dbReference>
<feature type="domain" description="PAC" evidence="9">
    <location>
        <begin position="484"/>
        <end position="536"/>
    </location>
</feature>
<dbReference type="SMART" id="SM00448">
    <property type="entry name" value="REC"/>
    <property type="match status" value="2"/>
</dbReference>
<accession>A0ABW7N205</accession>
<dbReference type="InterPro" id="IPR005467">
    <property type="entry name" value="His_kinase_dom"/>
</dbReference>
<dbReference type="SMART" id="SM00387">
    <property type="entry name" value="HATPase_c"/>
    <property type="match status" value="1"/>
</dbReference>
<dbReference type="InterPro" id="IPR013655">
    <property type="entry name" value="PAS_fold_3"/>
</dbReference>
<dbReference type="Pfam" id="PF00072">
    <property type="entry name" value="Response_reg"/>
    <property type="match status" value="2"/>
</dbReference>
<evidence type="ECO:0000256" key="2">
    <source>
        <dbReference type="ARBA" id="ARBA00012438"/>
    </source>
</evidence>
<evidence type="ECO:0000313" key="10">
    <source>
        <dbReference type="EMBL" id="MFH6773148.1"/>
    </source>
</evidence>
<evidence type="ECO:0000256" key="4">
    <source>
        <dbReference type="ARBA" id="ARBA00023012"/>
    </source>
</evidence>
<evidence type="ECO:0000313" key="11">
    <source>
        <dbReference type="Proteomes" id="UP001610100"/>
    </source>
</evidence>
<keyword evidence="3 5" id="KW-0597">Phosphoprotein</keyword>
<feature type="domain" description="PAS" evidence="8">
    <location>
        <begin position="410"/>
        <end position="480"/>
    </location>
</feature>
<dbReference type="InterPro" id="IPR000700">
    <property type="entry name" value="PAS-assoc_C"/>
</dbReference>
<evidence type="ECO:0000256" key="3">
    <source>
        <dbReference type="ARBA" id="ARBA00022553"/>
    </source>
</evidence>
<feature type="domain" description="PAS" evidence="8">
    <location>
        <begin position="537"/>
        <end position="590"/>
    </location>
</feature>
<dbReference type="InterPro" id="IPR003594">
    <property type="entry name" value="HATPase_dom"/>
</dbReference>
<dbReference type="SMART" id="SM00388">
    <property type="entry name" value="HisKA"/>
    <property type="match status" value="1"/>
</dbReference>
<dbReference type="RefSeq" id="WP_344742383.1">
    <property type="nucleotide sequence ID" value="NZ_BAABAY010000008.1"/>
</dbReference>
<evidence type="ECO:0000259" key="8">
    <source>
        <dbReference type="PROSITE" id="PS50112"/>
    </source>
</evidence>
<dbReference type="InterPro" id="IPR011006">
    <property type="entry name" value="CheY-like_superfamily"/>
</dbReference>
<gene>
    <name evidence="10" type="ORF">V8G58_14490</name>
</gene>
<dbReference type="InterPro" id="IPR001789">
    <property type="entry name" value="Sig_transdc_resp-reg_receiver"/>
</dbReference>
<feature type="domain" description="PAC" evidence="9">
    <location>
        <begin position="625"/>
        <end position="677"/>
    </location>
</feature>
<evidence type="ECO:0000259" key="6">
    <source>
        <dbReference type="PROSITE" id="PS50109"/>
    </source>
</evidence>
<dbReference type="Pfam" id="PF13188">
    <property type="entry name" value="PAS_8"/>
    <property type="match status" value="1"/>
</dbReference>
<evidence type="ECO:0000256" key="1">
    <source>
        <dbReference type="ARBA" id="ARBA00000085"/>
    </source>
</evidence>
<keyword evidence="11" id="KW-1185">Reference proteome</keyword>
<dbReference type="CDD" id="cd00082">
    <property type="entry name" value="HisKA"/>
    <property type="match status" value="1"/>
</dbReference>
<dbReference type="CDD" id="cd00156">
    <property type="entry name" value="REC"/>
    <property type="match status" value="1"/>
</dbReference>
<dbReference type="PROSITE" id="PS50109">
    <property type="entry name" value="HIS_KIN"/>
    <property type="match status" value="1"/>
</dbReference>
<feature type="domain" description="Response regulatory" evidence="7">
    <location>
        <begin position="934"/>
        <end position="1055"/>
    </location>
</feature>
<dbReference type="InterPro" id="IPR035965">
    <property type="entry name" value="PAS-like_dom_sf"/>
</dbReference>
<dbReference type="InterPro" id="IPR036890">
    <property type="entry name" value="HATPase_C_sf"/>
</dbReference>
<dbReference type="SMART" id="SM00086">
    <property type="entry name" value="PAC"/>
    <property type="match status" value="4"/>
</dbReference>
<dbReference type="Pfam" id="PF13426">
    <property type="entry name" value="PAS_9"/>
    <property type="match status" value="1"/>
</dbReference>
<evidence type="ECO:0000259" key="7">
    <source>
        <dbReference type="PROSITE" id="PS50110"/>
    </source>
</evidence>
<dbReference type="Pfam" id="PF02518">
    <property type="entry name" value="HATPase_c"/>
    <property type="match status" value="1"/>
</dbReference>
<sequence length="1209" mass="137681">MLQYQDFKQDYYKILQNQPEILDWLHQDMLHGVWYANFKFPKKIWVNDAFWKTLKYEASNEAECNSALRRILNSDFNTRIKSFFENVEKDPSNVCGTTTHYTSGINNLVTLKSEGFNVLDRKGHVTGVIIKFKRIRSQTEMELIRDLETLHGHNLIYEETNEVARVGGWAVSMENHEIFWSKVTKDIHEVDQDYVPELEGAINFFKEGWSRDLITKVFSECIEFGKSYDEEFKVITAKGNEIWVRAFGKAEFKGDQCVRVYGAFQDINEKKLREIELEKSQERFEKIFNNSSIGKVLVNSKGELQMVNDAALETFELKDMDRSKVMKLTYKDMIHPDYLEEANMYRKKLLAGEIDKYKMESRFITAKGKHIWCNINTSIIRSEDGSDDLIITQAEDITEIKNLEKESRNNSIKFKNVFEYSPIGMGVVTLDREWQMANKKLANIVGYTVEEFMELRFSEVTHPDDLKNDAEYLAEMLENKRDYYSVQKRYIHKNGQIVYGLLNVSCVRDEHGNISSLIGHVVDLTQQIKADQALKRSFNELQSLLNATTHVSIIETDLNGYARKFNKGAENLLGYSAHEMIGRSVALLHEGSEIIERGKELSEQYNTEISGFNVFVYEANQGHYSSGEWTYIRKDGSKFPVQLVATAIRNDKNKITGYLGVATDISELKAMESSLIDAKVKAESANKSKSEFLANMSHEIRTPLNGIIGFTDLLMRTKLSENQAKYMQTVQTSANALLELVNDILDFSKIEAGKLELNPEKTNLTDLCVQSLDIIKHQAHSKGLELLLNVGTDSRKMMYADHVRLRQILTNLLGNAVKFTKEGEIELKVDISEIPGNSAELQYKFSIRDTGVGIASNNLKKIFNAFDQEDGSTTRKYGGTGLGLTISNKLLHLMGSELQVESTIDKGSIFFFTVNFKTEEEESYKISGSNKIKNVLVVDDNATNRNILKEMLAVDGLVSTVVSSGIDAIDLLSDERNNFDLAIIDYHMPYLNGVELIKHIREDLKLDSNKLPIILLHSSGEDALVNKKTKTLQLEANIVKPIQINKLFSVISAILSQDKTIKSNKIEDKTSSDLAQLKCRVMIAEDNPVNKFLSKTIVEKVVPNCTIIEANDGQEAVELCKKQNPDLILMDIQMPNLSGYHATEIIRLNEKEGERIPIIALTARTLKGEKERCEQHGMDGYITKPVVLETIKKLIIEHIVEKRQKYPIK</sequence>
<feature type="domain" description="Histidine kinase" evidence="6">
    <location>
        <begin position="695"/>
        <end position="918"/>
    </location>
</feature>
<dbReference type="EC" id="2.7.13.3" evidence="2"/>
<dbReference type="PRINTS" id="PR00344">
    <property type="entry name" value="BCTRLSENSOR"/>
</dbReference>
<dbReference type="InterPro" id="IPR036097">
    <property type="entry name" value="HisK_dim/P_sf"/>
</dbReference>
<dbReference type="SUPFAM" id="SSF47384">
    <property type="entry name" value="Homodimeric domain of signal transducing histidine kinase"/>
    <property type="match status" value="1"/>
</dbReference>
<dbReference type="InterPro" id="IPR000014">
    <property type="entry name" value="PAS"/>
</dbReference>
<dbReference type="Gene3D" id="1.10.287.130">
    <property type="match status" value="1"/>
</dbReference>
<feature type="domain" description="Response regulatory" evidence="7">
    <location>
        <begin position="1080"/>
        <end position="1199"/>
    </location>
</feature>
<protein>
    <recommendedName>
        <fullName evidence="2">histidine kinase</fullName>
        <ecNumber evidence="2">2.7.13.3</ecNumber>
    </recommendedName>
</protein>
<name>A0ABW7N205_9FLAO</name>
<evidence type="ECO:0000256" key="5">
    <source>
        <dbReference type="PROSITE-ProRule" id="PRU00169"/>
    </source>
</evidence>
<dbReference type="SUPFAM" id="SSF55785">
    <property type="entry name" value="PYP-like sensor domain (PAS domain)"/>
    <property type="match status" value="4"/>
</dbReference>
<evidence type="ECO:0000259" key="9">
    <source>
        <dbReference type="PROSITE" id="PS50113"/>
    </source>
</evidence>
<dbReference type="SMART" id="SM00091">
    <property type="entry name" value="PAS"/>
    <property type="match status" value="3"/>
</dbReference>
<dbReference type="Gene3D" id="3.30.565.10">
    <property type="entry name" value="Histidine kinase-like ATPase, C-terminal domain"/>
    <property type="match status" value="1"/>
</dbReference>
<feature type="domain" description="PAC" evidence="9">
    <location>
        <begin position="357"/>
        <end position="409"/>
    </location>
</feature>
<dbReference type="Gene3D" id="3.30.450.20">
    <property type="entry name" value="PAS domain"/>
    <property type="match status" value="4"/>
</dbReference>
<dbReference type="PANTHER" id="PTHR45339">
    <property type="entry name" value="HYBRID SIGNAL TRANSDUCTION HISTIDINE KINASE J"/>
    <property type="match status" value="1"/>
</dbReference>
<dbReference type="CDD" id="cd16922">
    <property type="entry name" value="HATPase_EvgS-ArcB-TorS-like"/>
    <property type="match status" value="1"/>
</dbReference>
<proteinExistence type="predicted"/>
<dbReference type="PROSITE" id="PS50112">
    <property type="entry name" value="PAS"/>
    <property type="match status" value="2"/>
</dbReference>
<dbReference type="Pfam" id="PF00512">
    <property type="entry name" value="HisKA"/>
    <property type="match status" value="1"/>
</dbReference>
<dbReference type="InterPro" id="IPR001610">
    <property type="entry name" value="PAC"/>
</dbReference>
<reference evidence="10 11" key="1">
    <citation type="submission" date="2024-02" db="EMBL/GenBank/DDBJ databases">
        <title>A Gaetbulibacter species isolated from tidal flats and genomic insights of their niches.</title>
        <authorList>
            <person name="Ye Y."/>
        </authorList>
    </citation>
    <scope>NUCLEOTIDE SEQUENCE [LARGE SCALE GENOMIC DNA]</scope>
    <source>
        <strain evidence="10 11">KYW382</strain>
    </source>
</reference>
<dbReference type="Gene3D" id="3.40.50.2300">
    <property type="match status" value="2"/>
</dbReference>
<comment type="catalytic activity">
    <reaction evidence="1">
        <text>ATP + protein L-histidine = ADP + protein N-phospho-L-histidine.</text>
        <dbReference type="EC" id="2.7.13.3"/>
    </reaction>
</comment>
<keyword evidence="4" id="KW-0902">Two-component regulatory system</keyword>
<feature type="modified residue" description="4-aspartylphosphate" evidence="5">
    <location>
        <position position="1131"/>
    </location>
</feature>
<dbReference type="SUPFAM" id="SSF55874">
    <property type="entry name" value="ATPase domain of HSP90 chaperone/DNA topoisomerase II/histidine kinase"/>
    <property type="match status" value="1"/>
</dbReference>
<comment type="caution">
    <text evidence="10">The sequence shown here is derived from an EMBL/GenBank/DDBJ whole genome shotgun (WGS) entry which is preliminary data.</text>
</comment>
<dbReference type="PROSITE" id="PS50110">
    <property type="entry name" value="RESPONSE_REGULATORY"/>
    <property type="match status" value="2"/>
</dbReference>
<feature type="modified residue" description="4-aspartylphosphate" evidence="5">
    <location>
        <position position="985"/>
    </location>
</feature>
<dbReference type="SUPFAM" id="SSF52172">
    <property type="entry name" value="CheY-like"/>
    <property type="match status" value="2"/>
</dbReference>
<dbReference type="Proteomes" id="UP001610100">
    <property type="component" value="Unassembled WGS sequence"/>
</dbReference>